<evidence type="ECO:0000259" key="2">
    <source>
        <dbReference type="Pfam" id="PF13280"/>
    </source>
</evidence>
<dbReference type="PROSITE" id="PS52050">
    <property type="entry name" value="WYL"/>
    <property type="match status" value="2"/>
</dbReference>
<dbReference type="InterPro" id="IPR026881">
    <property type="entry name" value="WYL_dom"/>
</dbReference>
<reference evidence="5 6" key="1">
    <citation type="submission" date="2017-08" db="EMBL/GenBank/DDBJ databases">
        <authorList>
            <person name="de Groot N.N."/>
        </authorList>
    </citation>
    <scope>NUCLEOTIDE SEQUENCE [LARGE SCALE GENOMIC DNA]</scope>
    <source>
        <strain evidence="5 6">NBT06-6</strain>
    </source>
</reference>
<evidence type="ECO:0008006" key="7">
    <source>
        <dbReference type="Google" id="ProtNLM"/>
    </source>
</evidence>
<dbReference type="RefSeq" id="WP_095276616.1">
    <property type="nucleotide sequence ID" value="NZ_CP047655.1"/>
</dbReference>
<feature type="domain" description="WCX" evidence="4">
    <location>
        <begin position="594"/>
        <end position="646"/>
    </location>
</feature>
<dbReference type="InterPro" id="IPR043839">
    <property type="entry name" value="PafC_HTH"/>
</dbReference>
<dbReference type="Proteomes" id="UP000215771">
    <property type="component" value="Unassembled WGS sequence"/>
</dbReference>
<accession>A0A269PE57</accession>
<protein>
    <recommendedName>
        <fullName evidence="7">WYL domain-containing protein</fullName>
    </recommendedName>
</protein>
<evidence type="ECO:0000313" key="5">
    <source>
        <dbReference type="EMBL" id="PAJ70269.1"/>
    </source>
</evidence>
<evidence type="ECO:0000259" key="4">
    <source>
        <dbReference type="Pfam" id="PF25583"/>
    </source>
</evidence>
<organism evidence="5 6">
    <name type="scientific">Corynebacterium hadale</name>
    <dbReference type="NCBI Taxonomy" id="2026255"/>
    <lineage>
        <taxon>Bacteria</taxon>
        <taxon>Bacillati</taxon>
        <taxon>Actinomycetota</taxon>
        <taxon>Actinomycetes</taxon>
        <taxon>Mycobacteriales</taxon>
        <taxon>Corynebacteriaceae</taxon>
        <taxon>Corynebacterium</taxon>
    </lineage>
</organism>
<sequence length="651" mass="71398">MAELEPEVRQANLAFAMLGSSHDRESEWVARNVDGYQDLETEALRVKIRRDVEALRRAGVPISYSGGTLTMDRDRYELEPVDLTEEEASAVGLAVDLSTGGSLGAFARSGWTKLAASGATRVFDSAPLTSAAGDANRIDPQAFHNLLAAIELQKRVSFDFTPAGGGHPQRRTLDPWDIVSLNNRAYLVGWDIERDADRIFRLVRVANVTLVRETEDFHQSPENTGELVRDVLRGPVTDAIVTVRRGTCEELAAAGTRAPGARGDSRADRDEIRLHDAEFDWVVRTSAAHAADLVAVQPETVREQVIALLKHSATPHDAPLRSATSDKATSPEESGSKHPAGHANSTGSTRLVRLLNLLPYITRHQGKSLMEIARDLGSSVDEVRDDLNRLLLSGVGRGPGEMFDLEHTWRGVTVLDDQGLTAPLHLKPTEAHALLLLLESLETLPGLVNVDAVRSAADKIRRVNRKRGVADVDQVGGLGSVAQEIRQSIDAGKQLELRYYSASSDRVTERTVSPVGVFQRDEQAYLQALDGDRVKSFRLDRIREVKQGEGDAEASISVAPLDPDNPFGLADAPLAQLLVRSDATWMADYWELEIDEVGGTGAWVPATFRFGSEDWLVRFCLAHADRLRLVEPESLVDTVRERSLRALDALR</sequence>
<dbReference type="AlphaFoldDB" id="A0A269PE57"/>
<dbReference type="Pfam" id="PF25583">
    <property type="entry name" value="WCX"/>
    <property type="match status" value="1"/>
</dbReference>
<dbReference type="Pfam" id="PF19187">
    <property type="entry name" value="HTH_PafC"/>
    <property type="match status" value="1"/>
</dbReference>
<name>A0A269PE57_9CORY</name>
<dbReference type="Pfam" id="PF13280">
    <property type="entry name" value="WYL"/>
    <property type="match status" value="2"/>
</dbReference>
<feature type="region of interest" description="Disordered" evidence="1">
    <location>
        <begin position="312"/>
        <end position="346"/>
    </location>
</feature>
<evidence type="ECO:0000256" key="1">
    <source>
        <dbReference type="SAM" id="MobiDB-lite"/>
    </source>
</evidence>
<feature type="domain" description="PafC HTH" evidence="3">
    <location>
        <begin position="349"/>
        <end position="462"/>
    </location>
</feature>
<dbReference type="EMBL" id="NQMQ01000010">
    <property type="protein sequence ID" value="PAJ70269.1"/>
    <property type="molecule type" value="Genomic_DNA"/>
</dbReference>
<dbReference type="PANTHER" id="PTHR34580:SF1">
    <property type="entry name" value="PROTEIN PAFC"/>
    <property type="match status" value="1"/>
</dbReference>
<evidence type="ECO:0000313" key="6">
    <source>
        <dbReference type="Proteomes" id="UP000215771"/>
    </source>
</evidence>
<dbReference type="InterPro" id="IPR057727">
    <property type="entry name" value="WCX_dom"/>
</dbReference>
<dbReference type="PANTHER" id="PTHR34580">
    <property type="match status" value="1"/>
</dbReference>
<proteinExistence type="predicted"/>
<feature type="domain" description="WYL" evidence="2">
    <location>
        <begin position="482"/>
        <end position="546"/>
    </location>
</feature>
<comment type="caution">
    <text evidence="5">The sequence shown here is derived from an EMBL/GenBank/DDBJ whole genome shotgun (WGS) entry which is preliminary data.</text>
</comment>
<feature type="domain" description="WYL" evidence="2">
    <location>
        <begin position="142"/>
        <end position="209"/>
    </location>
</feature>
<evidence type="ECO:0000259" key="3">
    <source>
        <dbReference type="Pfam" id="PF19187"/>
    </source>
</evidence>
<dbReference type="InterPro" id="IPR051534">
    <property type="entry name" value="CBASS_pafABC_assoc_protein"/>
</dbReference>
<feature type="compositionally biased region" description="Polar residues" evidence="1">
    <location>
        <begin position="322"/>
        <end position="333"/>
    </location>
</feature>
<gene>
    <name evidence="5" type="ORF">CIG21_05365</name>
</gene>